<dbReference type="PANTHER" id="PTHR43732:SF1">
    <property type="entry name" value="RIBOSE 5-PHOSPHATE ISOMERASE"/>
    <property type="match status" value="1"/>
</dbReference>
<protein>
    <submittedName>
        <fullName evidence="4">Ribose 5-phosphate isomerase B</fullName>
        <ecNumber evidence="4">5.3.1.6</ecNumber>
    </submittedName>
</protein>
<dbReference type="KEGG" id="sgbi:P3F81_11280"/>
<keyword evidence="5" id="KW-1185">Reference proteome</keyword>
<feature type="active site" description="Proton donor" evidence="3">
    <location>
        <position position="97"/>
    </location>
</feature>
<accession>A0A9Y2AHZ8</accession>
<dbReference type="InterPro" id="IPR004785">
    <property type="entry name" value="RpiB"/>
</dbReference>
<dbReference type="NCBIfam" id="TIGR00689">
    <property type="entry name" value="rpiB_lacA_lacB"/>
    <property type="match status" value="1"/>
</dbReference>
<dbReference type="EMBL" id="CP120678">
    <property type="protein sequence ID" value="WIW70454.1"/>
    <property type="molecule type" value="Genomic_DNA"/>
</dbReference>
<proteinExistence type="inferred from homology"/>
<feature type="active site" description="Proton acceptor" evidence="3">
    <location>
        <position position="64"/>
    </location>
</feature>
<dbReference type="InterPro" id="IPR036569">
    <property type="entry name" value="RpiB_LacA_LacB_sf"/>
</dbReference>
<gene>
    <name evidence="4" type="primary">rpiB</name>
    <name evidence="4" type="ORF">P3F81_11280</name>
</gene>
<dbReference type="PANTHER" id="PTHR43732">
    <property type="entry name" value="RIBOSE 5-PHOSPHATE ISOMERASE-RELATED"/>
    <property type="match status" value="1"/>
</dbReference>
<dbReference type="PIRSF" id="PIRSF005384">
    <property type="entry name" value="RpiB_LacA_B"/>
    <property type="match status" value="1"/>
</dbReference>
<keyword evidence="2 4" id="KW-0413">Isomerase</keyword>
<dbReference type="SUPFAM" id="SSF89623">
    <property type="entry name" value="Ribose/Galactose isomerase RpiB/AlsB"/>
    <property type="match status" value="1"/>
</dbReference>
<dbReference type="InterPro" id="IPR003500">
    <property type="entry name" value="RpiB_LacA_LacB"/>
</dbReference>
<evidence type="ECO:0000313" key="4">
    <source>
        <dbReference type="EMBL" id="WIW70454.1"/>
    </source>
</evidence>
<dbReference type="RefSeq" id="WP_147669675.1">
    <property type="nucleotide sequence ID" value="NZ_CP120678.1"/>
</dbReference>
<evidence type="ECO:0000256" key="2">
    <source>
        <dbReference type="ARBA" id="ARBA00023235"/>
    </source>
</evidence>
<dbReference type="Gene3D" id="3.40.1400.10">
    <property type="entry name" value="Sugar-phosphate isomerase, RpiB/LacA/LacB"/>
    <property type="match status" value="1"/>
</dbReference>
<name>A0A9Y2AHZ8_9FIRM</name>
<dbReference type="AlphaFoldDB" id="A0A9Y2AHZ8"/>
<dbReference type="InterPro" id="IPR051812">
    <property type="entry name" value="SPI_LacAB/RpiB"/>
</dbReference>
<evidence type="ECO:0000313" key="5">
    <source>
        <dbReference type="Proteomes" id="UP001243623"/>
    </source>
</evidence>
<organism evidence="4 5">
    <name type="scientific">Selenobaculum gibii</name>
    <dbReference type="NCBI Taxonomy" id="3054208"/>
    <lineage>
        <taxon>Bacteria</taxon>
        <taxon>Bacillati</taxon>
        <taxon>Bacillota</taxon>
        <taxon>Negativicutes</taxon>
        <taxon>Selenomonadales</taxon>
        <taxon>Selenomonadaceae</taxon>
        <taxon>Selenobaculum</taxon>
    </lineage>
</organism>
<dbReference type="EC" id="5.3.1.6" evidence="4"/>
<dbReference type="NCBIfam" id="NF004051">
    <property type="entry name" value="PRK05571.1"/>
    <property type="match status" value="1"/>
</dbReference>
<sequence length="148" mass="15976">MIALGCDHGGYELKEAIKKYLDKQGVAYKDFGTNSIESVDYPEYAEAVANSVASKEAEKGILVCGTGVGMSIAANKVPGIRAALISDCFSAKATREHNDSNILCLGGRVLGENLALMIVEIWLNTAYIGAHHAKRLEMIQKMEDKAKK</sequence>
<dbReference type="GO" id="GO:0004751">
    <property type="term" value="F:ribose-5-phosphate isomerase activity"/>
    <property type="evidence" value="ECO:0007669"/>
    <property type="project" value="UniProtKB-EC"/>
</dbReference>
<evidence type="ECO:0000256" key="3">
    <source>
        <dbReference type="PIRSR" id="PIRSR005384-1"/>
    </source>
</evidence>
<reference evidence="4" key="1">
    <citation type="submission" date="2023-03" db="EMBL/GenBank/DDBJ databases">
        <title>Selenobaculum gbiensis gen. nov. sp. nov., a new bacterium isolated from the gut microbiota of IBD patient.</title>
        <authorList>
            <person name="Yeo S."/>
            <person name="Park H."/>
            <person name="Huh C.S."/>
        </authorList>
    </citation>
    <scope>NUCLEOTIDE SEQUENCE</scope>
    <source>
        <strain evidence="4">ICN-92133</strain>
    </source>
</reference>
<dbReference type="Proteomes" id="UP001243623">
    <property type="component" value="Chromosome"/>
</dbReference>
<comment type="similarity">
    <text evidence="1">Belongs to the LacAB/RpiB family.</text>
</comment>
<dbReference type="NCBIfam" id="TIGR01120">
    <property type="entry name" value="rpiB"/>
    <property type="match status" value="1"/>
</dbReference>
<dbReference type="GO" id="GO:0005975">
    <property type="term" value="P:carbohydrate metabolic process"/>
    <property type="evidence" value="ECO:0007669"/>
    <property type="project" value="InterPro"/>
</dbReference>
<evidence type="ECO:0000256" key="1">
    <source>
        <dbReference type="ARBA" id="ARBA00008754"/>
    </source>
</evidence>
<dbReference type="Pfam" id="PF02502">
    <property type="entry name" value="LacAB_rpiB"/>
    <property type="match status" value="1"/>
</dbReference>